<keyword evidence="2" id="KW-1185">Reference proteome</keyword>
<dbReference type="InterPro" id="IPR001233">
    <property type="entry name" value="RtcB"/>
</dbReference>
<proteinExistence type="predicted"/>
<reference evidence="1 2" key="1">
    <citation type="submission" date="2021-06" db="EMBL/GenBank/DDBJ databases">
        <title>Updating the genus Pseudomonas: Description of 43 new species and partition of the Pseudomonas putida group.</title>
        <authorList>
            <person name="Girard L."/>
            <person name="Lood C."/>
            <person name="Vandamme P."/>
            <person name="Rokni-Zadeh H."/>
            <person name="Van Noort V."/>
            <person name="Hofte M."/>
            <person name="Lavigne R."/>
            <person name="De Mot R."/>
        </authorList>
    </citation>
    <scope>NUCLEOTIDE SEQUENCE [LARGE SCALE GENOMIC DNA]</scope>
    <source>
        <strain evidence="1 2">COR58</strain>
    </source>
</reference>
<dbReference type="RefSeq" id="WP_217892754.1">
    <property type="nucleotide sequence ID" value="NZ_JAHSTS010000002.1"/>
</dbReference>
<dbReference type="PROSITE" id="PS01288">
    <property type="entry name" value="UPF0027"/>
    <property type="match status" value="1"/>
</dbReference>
<comment type="caution">
    <text evidence="1">The sequence shown here is derived from an EMBL/GenBank/DDBJ whole genome shotgun (WGS) entry which is preliminary data.</text>
</comment>
<dbReference type="PANTHER" id="PTHR43749:SF2">
    <property type="entry name" value="RNA-SPLICING LIGASE RTCB"/>
    <property type="match status" value="1"/>
</dbReference>
<dbReference type="Proteomes" id="UP000765224">
    <property type="component" value="Unassembled WGS sequence"/>
</dbReference>
<organism evidence="1 2">
    <name type="scientific">Pseudomonas ekonensis</name>
    <dbReference type="NCBI Taxonomy" id="2842353"/>
    <lineage>
        <taxon>Bacteria</taxon>
        <taxon>Pseudomonadati</taxon>
        <taxon>Pseudomonadota</taxon>
        <taxon>Gammaproteobacteria</taxon>
        <taxon>Pseudomonadales</taxon>
        <taxon>Pseudomonadaceae</taxon>
        <taxon>Pseudomonas</taxon>
    </lineage>
</organism>
<name>A0ABS6PF99_9PSED</name>
<dbReference type="InterPro" id="IPR052915">
    <property type="entry name" value="RtcB-like"/>
</dbReference>
<evidence type="ECO:0000313" key="1">
    <source>
        <dbReference type="EMBL" id="MBV4459156.1"/>
    </source>
</evidence>
<sequence>MKEPTYQLLEVADGKPIKLWTEGVPVEEEARRQLLNTAKMPFIFKHLAVMPDVHLGKGSTIGSVIPTVGAIIPAAVGVDIGCGMIAARTSLTAADLPDNLHGLRSAIEQTVPHGRTLTRSRRDKGAWDQIPPQADQAWAALFPRFKAITDKYPKLADTNNRNHLGTLGSGNHFIEVCLDEADRVWFMLHSGSRGVGNAIGNLFIQMAQKDMRQHIANLPDRDLAYFEEGNRHFDDYVEAVGWAQDFARQNRVMMMDAVIRATRTIIRKPFEVALEAVNCHHNYVQKERHFGEDVLITRKGAVSAKKGELGIIPGSMGAKSFIVRGLGNEESFCSCSHGAGRTMSRTKAKHTFTVADQVRATAHVECRKDADVIDEIPMAYKDIEKVMHAQRELVEVLHTLRQVVCVKG</sequence>
<accession>A0ABS6PF99</accession>
<gene>
    <name evidence="1" type="ORF">KVG96_14440</name>
</gene>
<dbReference type="Pfam" id="PF01139">
    <property type="entry name" value="RtcB"/>
    <property type="match status" value="1"/>
</dbReference>
<evidence type="ECO:0000313" key="2">
    <source>
        <dbReference type="Proteomes" id="UP000765224"/>
    </source>
</evidence>
<dbReference type="PANTHER" id="PTHR43749">
    <property type="entry name" value="RNA-SPLICING LIGASE RTCB"/>
    <property type="match status" value="1"/>
</dbReference>
<dbReference type="EMBL" id="JAHSTS010000002">
    <property type="protein sequence ID" value="MBV4459156.1"/>
    <property type="molecule type" value="Genomic_DNA"/>
</dbReference>
<protein>
    <submittedName>
        <fullName evidence="1">RtcB family protein</fullName>
    </submittedName>
</protein>